<proteinExistence type="inferred from homology"/>
<dbReference type="GO" id="GO:0000814">
    <property type="term" value="C:ESCRT II complex"/>
    <property type="evidence" value="ECO:0007669"/>
    <property type="project" value="UniProtKB-UniRule"/>
</dbReference>
<organism evidence="8 9">
    <name type="scientific">Blepharisma stoltei</name>
    <dbReference type="NCBI Taxonomy" id="1481888"/>
    <lineage>
        <taxon>Eukaryota</taxon>
        <taxon>Sar</taxon>
        <taxon>Alveolata</taxon>
        <taxon>Ciliophora</taxon>
        <taxon>Postciliodesmatophora</taxon>
        <taxon>Heterotrichea</taxon>
        <taxon>Heterotrichida</taxon>
        <taxon>Blepharismidae</taxon>
        <taxon>Blepharisma</taxon>
    </lineage>
</organism>
<evidence type="ECO:0000313" key="9">
    <source>
        <dbReference type="Proteomes" id="UP001162131"/>
    </source>
</evidence>
<keyword evidence="4 6" id="KW-0963">Cytoplasm</keyword>
<dbReference type="InterPro" id="IPR021648">
    <property type="entry name" value="GLUE_dom"/>
</dbReference>
<comment type="function">
    <text evidence="6">Component of the ESCRT-II complex (endosomal sorting complex required for transport II), which is required for multivesicular body (MVB) formation and sorting of endosomal cargo proteins into MVBs.</text>
</comment>
<dbReference type="GO" id="GO:0032266">
    <property type="term" value="F:phosphatidylinositol-3-phosphate binding"/>
    <property type="evidence" value="ECO:0007669"/>
    <property type="project" value="UniProtKB-UniRule"/>
</dbReference>
<dbReference type="Gene3D" id="1.10.10.10">
    <property type="entry name" value="Winged helix-like DNA-binding domain superfamily/Winged helix DNA-binding domain"/>
    <property type="match status" value="2"/>
</dbReference>
<dbReference type="PROSITE" id="PS51495">
    <property type="entry name" value="GLUE"/>
    <property type="match status" value="1"/>
</dbReference>
<dbReference type="Pfam" id="PF11605">
    <property type="entry name" value="Vps36_ESCRT-II"/>
    <property type="match status" value="1"/>
</dbReference>
<evidence type="ECO:0000256" key="2">
    <source>
        <dbReference type="ARBA" id="ARBA00017953"/>
    </source>
</evidence>
<protein>
    <recommendedName>
        <fullName evidence="2 6">Vacuolar protein-sorting-associated protein 36</fullName>
    </recommendedName>
    <alternativeName>
        <fullName evidence="6">ESCRT-II complex subunit VPS36</fullName>
    </alternativeName>
</protein>
<evidence type="ECO:0000256" key="5">
    <source>
        <dbReference type="ARBA" id="ARBA00022927"/>
    </source>
</evidence>
<dbReference type="AlphaFoldDB" id="A0AAU9JBQ2"/>
<dbReference type="Pfam" id="PF04157">
    <property type="entry name" value="EAP30"/>
    <property type="match status" value="1"/>
</dbReference>
<evidence type="ECO:0000256" key="1">
    <source>
        <dbReference type="ARBA" id="ARBA00009697"/>
    </source>
</evidence>
<dbReference type="InterPro" id="IPR036390">
    <property type="entry name" value="WH_DNA-bd_sf"/>
</dbReference>
<gene>
    <name evidence="8" type="ORF">BSTOLATCC_MIC36482</name>
</gene>
<dbReference type="Proteomes" id="UP001162131">
    <property type="component" value="Unassembled WGS sequence"/>
</dbReference>
<evidence type="ECO:0000256" key="6">
    <source>
        <dbReference type="RuleBase" id="RU367095"/>
    </source>
</evidence>
<evidence type="ECO:0000259" key="7">
    <source>
        <dbReference type="PROSITE" id="PS51495"/>
    </source>
</evidence>
<dbReference type="SUPFAM" id="SSF50729">
    <property type="entry name" value="PH domain-like"/>
    <property type="match status" value="1"/>
</dbReference>
<comment type="subcellular location">
    <subcellularLocation>
        <location evidence="6">Cytoplasm</location>
    </subcellularLocation>
    <subcellularLocation>
        <location evidence="6">Endosome</location>
    </subcellularLocation>
</comment>
<dbReference type="GO" id="GO:0043328">
    <property type="term" value="P:protein transport to vacuole involved in ubiquitin-dependent protein catabolic process via the multivesicular body sorting pathway"/>
    <property type="evidence" value="ECO:0007669"/>
    <property type="project" value="UniProtKB-UniRule"/>
</dbReference>
<name>A0AAU9JBQ2_9CILI</name>
<comment type="subunit">
    <text evidence="6">Component of the endosomal sorting complex required for transport II (ESCRT-II).</text>
</comment>
<dbReference type="EMBL" id="CAJZBQ010000036">
    <property type="protein sequence ID" value="CAG9324700.1"/>
    <property type="molecule type" value="Genomic_DNA"/>
</dbReference>
<keyword evidence="6" id="KW-0967">Endosome</keyword>
<dbReference type="Gene3D" id="6.10.140.260">
    <property type="match status" value="1"/>
</dbReference>
<dbReference type="SUPFAM" id="SSF46785">
    <property type="entry name" value="Winged helix' DNA-binding domain"/>
    <property type="match status" value="1"/>
</dbReference>
<evidence type="ECO:0000256" key="4">
    <source>
        <dbReference type="ARBA" id="ARBA00022490"/>
    </source>
</evidence>
<feature type="domain" description="GLUE N-terminal" evidence="7">
    <location>
        <begin position="3"/>
        <end position="146"/>
    </location>
</feature>
<keyword evidence="3 6" id="KW-0813">Transport</keyword>
<comment type="caution">
    <text evidence="8">The sequence shown here is derived from an EMBL/GenBank/DDBJ whole genome shotgun (WGS) entry which is preliminary data.</text>
</comment>
<keyword evidence="9" id="KW-1185">Reference proteome</keyword>
<dbReference type="InterPro" id="IPR011993">
    <property type="entry name" value="PH-like_dom_sf"/>
</dbReference>
<comment type="similarity">
    <text evidence="1 6">Belongs to the VPS36 family.</text>
</comment>
<dbReference type="InterPro" id="IPR037855">
    <property type="entry name" value="Vps36"/>
</dbReference>
<dbReference type="GO" id="GO:0043130">
    <property type="term" value="F:ubiquitin binding"/>
    <property type="evidence" value="ECO:0007669"/>
    <property type="project" value="UniProtKB-UniRule"/>
</dbReference>
<accession>A0AAU9JBQ2</accession>
<reference evidence="8" key="1">
    <citation type="submission" date="2021-09" db="EMBL/GenBank/DDBJ databases">
        <authorList>
            <consortium name="AG Swart"/>
            <person name="Singh M."/>
            <person name="Singh A."/>
            <person name="Seah K."/>
            <person name="Emmerich C."/>
        </authorList>
    </citation>
    <scope>NUCLEOTIDE SEQUENCE</scope>
    <source>
        <strain evidence="8">ATCC30299</strain>
    </source>
</reference>
<sequence length="384" mass="42781">MQARLTESQRPVLIPTEVVLREQANVEVLPNKDKAIGTFTLYVTSHRLIFVDGANGFYVPFHYYHSHKTSGGLLRSSRIELTITNQGTLPQFVVELARMEERPPPVAPHLPGSYLFKFRAEGRDATVEQIEVALRQQAWVKSIMPVHKEKKPKETSGYGVGSIKKNIKEDAKQTDTTLSAGFRDLRSLFDNSRELAELAGKLKQVDESKDPELIEIKNTMASLGFTSGVTKESSGNNFHVQLAREICDYIRPHLEENGGVLPMLDAYCMYNRARGGDLISPNDMKRACDLMEGLRLPIQVKSLPSGVIIMQLGGESVERLISLTVEKVNSKEHLSAKELGEELGINALIAKQCLVEAESRGILCRDQGIQGLHFYLNILPKIST</sequence>
<dbReference type="PANTHER" id="PTHR13128:SF12">
    <property type="entry name" value="VACUOLAR PROTEIN-SORTING-ASSOCIATED PROTEIN 36"/>
    <property type="match status" value="1"/>
</dbReference>
<dbReference type="Gene3D" id="2.30.29.30">
    <property type="entry name" value="Pleckstrin-homology domain (PH domain)/Phosphotyrosine-binding domain (PTB)"/>
    <property type="match status" value="1"/>
</dbReference>
<dbReference type="GO" id="GO:0031902">
    <property type="term" value="C:late endosome membrane"/>
    <property type="evidence" value="ECO:0007669"/>
    <property type="project" value="UniProtKB-UniRule"/>
</dbReference>
<evidence type="ECO:0000313" key="8">
    <source>
        <dbReference type="EMBL" id="CAG9324700.1"/>
    </source>
</evidence>
<keyword evidence="5 6" id="KW-0653">Protein transport</keyword>
<dbReference type="InterPro" id="IPR036388">
    <property type="entry name" value="WH-like_DNA-bd_sf"/>
</dbReference>
<evidence type="ECO:0000256" key="3">
    <source>
        <dbReference type="ARBA" id="ARBA00022448"/>
    </source>
</evidence>
<dbReference type="FunFam" id="1.10.10.10:FF:000416">
    <property type="entry name" value="Vacuolar protein-sorting-associated protein 36"/>
    <property type="match status" value="1"/>
</dbReference>
<dbReference type="InterPro" id="IPR040608">
    <property type="entry name" value="Snf8/Vps36"/>
</dbReference>
<dbReference type="PANTHER" id="PTHR13128">
    <property type="entry name" value="VACUOLAR PROTEIN-SORTING-ASSOCIATED PROTEIN 36"/>
    <property type="match status" value="1"/>
</dbReference>